<feature type="transmembrane region" description="Helical" evidence="2">
    <location>
        <begin position="60"/>
        <end position="78"/>
    </location>
</feature>
<proteinExistence type="predicted"/>
<organism evidence="3 4">
    <name type="scientific">Bradyrhizobium denitrificans</name>
    <dbReference type="NCBI Taxonomy" id="2734912"/>
    <lineage>
        <taxon>Bacteria</taxon>
        <taxon>Pseudomonadati</taxon>
        <taxon>Pseudomonadota</taxon>
        <taxon>Alphaproteobacteria</taxon>
        <taxon>Hyphomicrobiales</taxon>
        <taxon>Nitrobacteraceae</taxon>
        <taxon>Bradyrhizobium</taxon>
    </lineage>
</organism>
<evidence type="ECO:0000256" key="2">
    <source>
        <dbReference type="SAM" id="Phobius"/>
    </source>
</evidence>
<gene>
    <name evidence="3" type="ORF">JQ619_29180</name>
</gene>
<reference evidence="4" key="1">
    <citation type="journal article" date="2021" name="ISME J.">
        <title>Evolutionary origin and ecological implication of a unique nif island in free-living Bradyrhizobium lineages.</title>
        <authorList>
            <person name="Tao J."/>
        </authorList>
    </citation>
    <scope>NUCLEOTIDE SEQUENCE [LARGE SCALE GENOMIC DNA]</scope>
    <source>
        <strain evidence="4">SZCCT0094</strain>
    </source>
</reference>
<keyword evidence="2" id="KW-0812">Transmembrane</keyword>
<name>A0ABS5GER8_9BRAD</name>
<keyword evidence="4" id="KW-1185">Reference proteome</keyword>
<dbReference type="Proteomes" id="UP001314635">
    <property type="component" value="Unassembled WGS sequence"/>
</dbReference>
<dbReference type="EMBL" id="JAFCLK010000033">
    <property type="protein sequence ID" value="MBR1139836.1"/>
    <property type="molecule type" value="Genomic_DNA"/>
</dbReference>
<evidence type="ECO:0000313" key="4">
    <source>
        <dbReference type="Proteomes" id="UP001314635"/>
    </source>
</evidence>
<keyword evidence="2" id="KW-1133">Transmembrane helix</keyword>
<evidence type="ECO:0000256" key="1">
    <source>
        <dbReference type="SAM" id="MobiDB-lite"/>
    </source>
</evidence>
<dbReference type="RefSeq" id="WP_012041616.1">
    <property type="nucleotide sequence ID" value="NZ_JABFDP010000015.1"/>
</dbReference>
<comment type="caution">
    <text evidence="3">The sequence shown here is derived from an EMBL/GenBank/DDBJ whole genome shotgun (WGS) entry which is preliminary data.</text>
</comment>
<protein>
    <submittedName>
        <fullName evidence="3">Uncharacterized protein</fullName>
    </submittedName>
</protein>
<keyword evidence="2" id="KW-0472">Membrane</keyword>
<sequence length="79" mass="8248">MTQPAIHSHGHPDLPGAHLHGVSGHGASGHSHVHSHGPAAPHPAQPAVWSILRMPVTTRFGAALAASAVLWVIVWLAMR</sequence>
<evidence type="ECO:0000313" key="3">
    <source>
        <dbReference type="EMBL" id="MBR1139836.1"/>
    </source>
</evidence>
<feature type="region of interest" description="Disordered" evidence="1">
    <location>
        <begin position="1"/>
        <end position="44"/>
    </location>
</feature>
<accession>A0ABS5GER8</accession>